<dbReference type="AlphaFoldDB" id="A0AAW2CSZ1"/>
<protein>
    <submittedName>
        <fullName evidence="2">Uncharacterized protein</fullName>
    </submittedName>
</protein>
<comment type="caution">
    <text evidence="2">The sequence shown here is derived from an EMBL/GenBank/DDBJ whole genome shotgun (WGS) entry which is preliminary data.</text>
</comment>
<organism evidence="2 3">
    <name type="scientific">Lithocarpus litseifolius</name>
    <dbReference type="NCBI Taxonomy" id="425828"/>
    <lineage>
        <taxon>Eukaryota</taxon>
        <taxon>Viridiplantae</taxon>
        <taxon>Streptophyta</taxon>
        <taxon>Embryophyta</taxon>
        <taxon>Tracheophyta</taxon>
        <taxon>Spermatophyta</taxon>
        <taxon>Magnoliopsida</taxon>
        <taxon>eudicotyledons</taxon>
        <taxon>Gunneridae</taxon>
        <taxon>Pentapetalae</taxon>
        <taxon>rosids</taxon>
        <taxon>fabids</taxon>
        <taxon>Fagales</taxon>
        <taxon>Fagaceae</taxon>
        <taxon>Lithocarpus</taxon>
    </lineage>
</organism>
<evidence type="ECO:0000313" key="3">
    <source>
        <dbReference type="Proteomes" id="UP001459277"/>
    </source>
</evidence>
<evidence type="ECO:0000313" key="2">
    <source>
        <dbReference type="EMBL" id="KAL0000602.1"/>
    </source>
</evidence>
<feature type="region of interest" description="Disordered" evidence="1">
    <location>
        <begin position="168"/>
        <end position="199"/>
    </location>
</feature>
<dbReference type="EMBL" id="JAZDWU010000005">
    <property type="protein sequence ID" value="KAL0000602.1"/>
    <property type="molecule type" value="Genomic_DNA"/>
</dbReference>
<feature type="compositionally biased region" description="Basic and acidic residues" evidence="1">
    <location>
        <begin position="80"/>
        <end position="100"/>
    </location>
</feature>
<dbReference type="Proteomes" id="UP001459277">
    <property type="component" value="Unassembled WGS sequence"/>
</dbReference>
<name>A0AAW2CSZ1_9ROSI</name>
<gene>
    <name evidence="2" type="ORF">SO802_014383</name>
</gene>
<accession>A0AAW2CSZ1</accession>
<keyword evidence="3" id="KW-1185">Reference proteome</keyword>
<sequence length="199" mass="21947">MPLQQRRGLKALIAGRNEGTSSKETPKEKDTGKLPPPPPPPTTATGLLPIPDLKRKKKVVDLDVEEGEVSPRQQRGGKQQRKDDRRASSPRHRGDSHSREVQLPQVWAPRLDLDGTPITVNASIREFQNGHSGYVAEALELPLLLPRDMDTVRSWRQADLFMSMKRDLAMGRDPISQGGGEKSGGTETPEDGVSQKANH</sequence>
<feature type="region of interest" description="Disordered" evidence="1">
    <location>
        <begin position="1"/>
        <end position="103"/>
    </location>
</feature>
<evidence type="ECO:0000256" key="1">
    <source>
        <dbReference type="SAM" id="MobiDB-lite"/>
    </source>
</evidence>
<reference evidence="2 3" key="1">
    <citation type="submission" date="2024-01" db="EMBL/GenBank/DDBJ databases">
        <title>A telomere-to-telomere, gap-free genome of sweet tea (Lithocarpus litseifolius).</title>
        <authorList>
            <person name="Zhou J."/>
        </authorList>
    </citation>
    <scope>NUCLEOTIDE SEQUENCE [LARGE SCALE GENOMIC DNA]</scope>
    <source>
        <strain evidence="2">Zhou-2022a</strain>
        <tissue evidence="2">Leaf</tissue>
    </source>
</reference>
<proteinExistence type="predicted"/>